<protein>
    <submittedName>
        <fullName evidence="2">Uncharacterized protein</fullName>
    </submittedName>
</protein>
<accession>A0A1B8GLP9</accession>
<evidence type="ECO:0000313" key="3">
    <source>
        <dbReference type="Proteomes" id="UP000091956"/>
    </source>
</evidence>
<reference evidence="2 3" key="1">
    <citation type="submission" date="2016-03" db="EMBL/GenBank/DDBJ databases">
        <title>Comparative genomics of Pseudogymnoascus destructans, the fungus causing white-nose syndrome of bats.</title>
        <authorList>
            <person name="Palmer J.M."/>
            <person name="Drees K.P."/>
            <person name="Foster J.T."/>
            <person name="Lindner D.L."/>
        </authorList>
    </citation>
    <scope>NUCLEOTIDE SEQUENCE [LARGE SCALE GENOMIC DNA]</scope>
    <source>
        <strain evidence="2 3">UAMH 10579</strain>
    </source>
</reference>
<dbReference type="EMBL" id="KV460226">
    <property type="protein sequence ID" value="OBT96765.1"/>
    <property type="molecule type" value="Genomic_DNA"/>
</dbReference>
<sequence length="214" mass="23588">MRFLTTVDMGPTDDPMKNLLRTTGSLTISRMELLRSFSSARESRISCHITVRIPLRNGEASCIRVALILQPPRTLRHKRQDKNAAQREYPLDERRRALRLGGRLRTGPEGDARREDCADPVEVVERSHALGAETVMEGLGKVDAAGDSGRSGPEADDNAADDERGDVLGGCLNYYTDYSDKAALEHGWSSTESVCYYSCNHRSEDAADEDGGCI</sequence>
<dbReference type="GeneID" id="28837575"/>
<feature type="region of interest" description="Disordered" evidence="1">
    <location>
        <begin position="142"/>
        <end position="163"/>
    </location>
</feature>
<proteinExistence type="predicted"/>
<reference evidence="3" key="2">
    <citation type="journal article" date="2018" name="Nat. Commun.">
        <title>Extreme sensitivity to ultraviolet light in the fungal pathogen causing white-nose syndrome of bats.</title>
        <authorList>
            <person name="Palmer J.M."/>
            <person name="Drees K.P."/>
            <person name="Foster J.T."/>
            <person name="Lindner D.L."/>
        </authorList>
    </citation>
    <scope>NUCLEOTIDE SEQUENCE [LARGE SCALE GENOMIC DNA]</scope>
    <source>
        <strain evidence="3">UAMH 10579</strain>
    </source>
</reference>
<dbReference type="AlphaFoldDB" id="A0A1B8GLP9"/>
<dbReference type="RefSeq" id="XP_018130498.1">
    <property type="nucleotide sequence ID" value="XM_018273664.1"/>
</dbReference>
<dbReference type="Proteomes" id="UP000091956">
    <property type="component" value="Unassembled WGS sequence"/>
</dbReference>
<organism evidence="2 3">
    <name type="scientific">Pseudogymnoascus verrucosus</name>
    <dbReference type="NCBI Taxonomy" id="342668"/>
    <lineage>
        <taxon>Eukaryota</taxon>
        <taxon>Fungi</taxon>
        <taxon>Dikarya</taxon>
        <taxon>Ascomycota</taxon>
        <taxon>Pezizomycotina</taxon>
        <taxon>Leotiomycetes</taxon>
        <taxon>Thelebolales</taxon>
        <taxon>Thelebolaceae</taxon>
        <taxon>Pseudogymnoascus</taxon>
    </lineage>
</organism>
<keyword evidence="3" id="KW-1185">Reference proteome</keyword>
<name>A0A1B8GLP9_9PEZI</name>
<feature type="compositionally biased region" description="Basic and acidic residues" evidence="1">
    <location>
        <begin position="106"/>
        <end position="118"/>
    </location>
</feature>
<gene>
    <name evidence="2" type="ORF">VE01_04189</name>
</gene>
<feature type="region of interest" description="Disordered" evidence="1">
    <location>
        <begin position="99"/>
        <end position="118"/>
    </location>
</feature>
<evidence type="ECO:0000313" key="2">
    <source>
        <dbReference type="EMBL" id="OBT96765.1"/>
    </source>
</evidence>
<evidence type="ECO:0000256" key="1">
    <source>
        <dbReference type="SAM" id="MobiDB-lite"/>
    </source>
</evidence>